<evidence type="ECO:0000313" key="3">
    <source>
        <dbReference type="Proteomes" id="UP000616885"/>
    </source>
</evidence>
<accession>A0A8H7TSG4</accession>
<reference evidence="2" key="1">
    <citation type="submission" date="2020-10" db="EMBL/GenBank/DDBJ databases">
        <title>High-Quality Genome Resource of Clonostachys rosea strain S41 by Oxford Nanopore Long-Read Sequencing.</title>
        <authorList>
            <person name="Wang H."/>
        </authorList>
    </citation>
    <scope>NUCLEOTIDE SEQUENCE</scope>
    <source>
        <strain evidence="2">S41</strain>
    </source>
</reference>
<proteinExistence type="predicted"/>
<organism evidence="2 3">
    <name type="scientific">Bionectria ochroleuca</name>
    <name type="common">Gliocladium roseum</name>
    <dbReference type="NCBI Taxonomy" id="29856"/>
    <lineage>
        <taxon>Eukaryota</taxon>
        <taxon>Fungi</taxon>
        <taxon>Dikarya</taxon>
        <taxon>Ascomycota</taxon>
        <taxon>Pezizomycotina</taxon>
        <taxon>Sordariomycetes</taxon>
        <taxon>Hypocreomycetidae</taxon>
        <taxon>Hypocreales</taxon>
        <taxon>Bionectriaceae</taxon>
        <taxon>Clonostachys</taxon>
    </lineage>
</organism>
<dbReference type="Proteomes" id="UP000616885">
    <property type="component" value="Unassembled WGS sequence"/>
</dbReference>
<comment type="caution">
    <text evidence="2">The sequence shown here is derived from an EMBL/GenBank/DDBJ whole genome shotgun (WGS) entry which is preliminary data.</text>
</comment>
<evidence type="ECO:0000313" key="2">
    <source>
        <dbReference type="EMBL" id="KAF9758126.1"/>
    </source>
</evidence>
<gene>
    <name evidence="2" type="ORF">IM811_009070</name>
</gene>
<keyword evidence="1" id="KW-1133">Transmembrane helix</keyword>
<protein>
    <submittedName>
        <fullName evidence="2">Uncharacterized protein</fullName>
    </submittedName>
</protein>
<dbReference type="AlphaFoldDB" id="A0A8H7TSG4"/>
<sequence>MYLPPSDIDMAAGIPMSLRRIPDAAAGSVQLILIRCWVQQHGSAIRSGSKYAFIYQRQYPLARLLVFIGSFSIGSTCRMIIQKTSLPRQWRRAKGAARPRN</sequence>
<keyword evidence="1" id="KW-0812">Transmembrane</keyword>
<feature type="transmembrane region" description="Helical" evidence="1">
    <location>
        <begin position="61"/>
        <end position="81"/>
    </location>
</feature>
<dbReference type="EMBL" id="JADCTT010000002">
    <property type="protein sequence ID" value="KAF9758126.1"/>
    <property type="molecule type" value="Genomic_DNA"/>
</dbReference>
<keyword evidence="1" id="KW-0472">Membrane</keyword>
<name>A0A8H7TSG4_BIOOC</name>
<evidence type="ECO:0000256" key="1">
    <source>
        <dbReference type="SAM" id="Phobius"/>
    </source>
</evidence>